<gene>
    <name evidence="1" type="ORF">TWF481_007057</name>
</gene>
<keyword evidence="2" id="KW-1185">Reference proteome</keyword>
<protein>
    <submittedName>
        <fullName evidence="1">Uncharacterized protein</fullName>
    </submittedName>
</protein>
<evidence type="ECO:0000313" key="1">
    <source>
        <dbReference type="EMBL" id="KAK6505136.1"/>
    </source>
</evidence>
<dbReference type="Proteomes" id="UP001370758">
    <property type="component" value="Unassembled WGS sequence"/>
</dbReference>
<dbReference type="AlphaFoldDB" id="A0AAV9WC88"/>
<organism evidence="1 2">
    <name type="scientific">Arthrobotrys musiformis</name>
    <dbReference type="NCBI Taxonomy" id="47236"/>
    <lineage>
        <taxon>Eukaryota</taxon>
        <taxon>Fungi</taxon>
        <taxon>Dikarya</taxon>
        <taxon>Ascomycota</taxon>
        <taxon>Pezizomycotina</taxon>
        <taxon>Orbiliomycetes</taxon>
        <taxon>Orbiliales</taxon>
        <taxon>Orbiliaceae</taxon>
        <taxon>Arthrobotrys</taxon>
    </lineage>
</organism>
<accession>A0AAV9WC88</accession>
<evidence type="ECO:0000313" key="2">
    <source>
        <dbReference type="Proteomes" id="UP001370758"/>
    </source>
</evidence>
<proteinExistence type="predicted"/>
<reference evidence="1 2" key="1">
    <citation type="submission" date="2023-08" db="EMBL/GenBank/DDBJ databases">
        <authorList>
            <person name="Palmer J.M."/>
        </authorList>
    </citation>
    <scope>NUCLEOTIDE SEQUENCE [LARGE SCALE GENOMIC DNA]</scope>
    <source>
        <strain evidence="1 2">TWF481</strain>
    </source>
</reference>
<name>A0AAV9WC88_9PEZI</name>
<dbReference type="EMBL" id="JAVHJL010000004">
    <property type="protein sequence ID" value="KAK6505136.1"/>
    <property type="molecule type" value="Genomic_DNA"/>
</dbReference>
<sequence>MTSSRNQDGITIETIFNDLKREIDELREAINELEVYHNPAQGNELSGITGGGRAVVTSSDQLSKTFSGISSKTNSILENAKLFIRMAIPEWDNLDVQPSASSGSRDKFQPEEEFGILALSEKIKSHIDRLADLRTIVDVFCKRPPNISLKKQDSTDLDRLWTIHHRYKPRWRSEYVLSESWGPRLELEGTIHEFETRDASQEQAGGVLRIAIGWPAAYHDTVTFSGKAYESDPIWAPPYVKYSDDFYGENKQINYRSRFDFVLYPGFRYTNTEFELQRWGRQLSVFLDIENIFDDRNHLELTDGESIYDDIDRNHLELTDGKSIYDGIGRGCWEYIDDEIIYLDYIDRNHLGLTDDEIIYLDYINRNHRELTDGETGEKAMEYEHCHVEKKLLVDYLVNHEIWYPEDTAFWSKARSKPRDYVLMLYLTQPPCESCQLFMRAVAKKFDLCIGWSCHDPSYVFRDSNVLTTYINSKCLRNLDSDFDVIWQNGSVKFRRYPDV</sequence>
<comment type="caution">
    <text evidence="1">The sequence shown here is derived from an EMBL/GenBank/DDBJ whole genome shotgun (WGS) entry which is preliminary data.</text>
</comment>